<reference evidence="1" key="1">
    <citation type="submission" date="2019-04" db="EMBL/GenBank/DDBJ databases">
        <authorList>
            <consortium name="Science for Life Laboratories"/>
        </authorList>
    </citation>
    <scope>NUCLEOTIDE SEQUENCE</scope>
    <source>
        <strain evidence="1">MBLW1</strain>
    </source>
</reference>
<sequence length="119" mass="13476">MHRRLLELREPDSRGVVYSRWTLGNGATAMVFSEGDTHTVYVGLTPMARNLLWEPKRVLPFLHGWSVRQIWCVDGWGIVFTGYPEEEVVAKMCQVVTEGREYWGCESQAEPDATATDGS</sequence>
<proteinExistence type="predicted"/>
<evidence type="ECO:0000313" key="1">
    <source>
        <dbReference type="EMBL" id="VIP01192.1"/>
    </source>
</evidence>
<protein>
    <submittedName>
        <fullName evidence="1">Uncharacterized protein</fullName>
    </submittedName>
</protein>
<organism evidence="1">
    <name type="scientific">Tuwongella immobilis</name>
    <dbReference type="NCBI Taxonomy" id="692036"/>
    <lineage>
        <taxon>Bacteria</taxon>
        <taxon>Pseudomonadati</taxon>
        <taxon>Planctomycetota</taxon>
        <taxon>Planctomycetia</taxon>
        <taxon>Gemmatales</taxon>
        <taxon>Gemmataceae</taxon>
        <taxon>Tuwongella</taxon>
    </lineage>
</organism>
<keyword evidence="2" id="KW-1185">Reference proteome</keyword>
<accession>A0A6C2YJR1</accession>
<dbReference type="Proteomes" id="UP000464378">
    <property type="component" value="Chromosome"/>
</dbReference>
<evidence type="ECO:0000313" key="2">
    <source>
        <dbReference type="Proteomes" id="UP000464378"/>
    </source>
</evidence>
<dbReference type="InParanoid" id="A0A6C2YJR1"/>
<dbReference type="AlphaFoldDB" id="A0A6C2YJR1"/>
<gene>
    <name evidence="1" type="ORF">GMBLW1_27680</name>
</gene>
<dbReference type="EMBL" id="LR593887">
    <property type="protein sequence ID" value="VTR97810.1"/>
    <property type="molecule type" value="Genomic_DNA"/>
</dbReference>
<dbReference type="KEGG" id="tim:GMBLW1_27680"/>
<dbReference type="RefSeq" id="WP_162656419.1">
    <property type="nucleotide sequence ID" value="NZ_LR593887.1"/>
</dbReference>
<dbReference type="EMBL" id="LR586016">
    <property type="protein sequence ID" value="VIP01192.1"/>
    <property type="molecule type" value="Genomic_DNA"/>
</dbReference>
<name>A0A6C2YJR1_9BACT</name>